<name>A0A5C6ZLK0_9FLAO</name>
<gene>
    <name evidence="3" type="ORF">ESY86_06005</name>
</gene>
<evidence type="ECO:0000259" key="2">
    <source>
        <dbReference type="Pfam" id="PF02557"/>
    </source>
</evidence>
<dbReference type="InterPro" id="IPR009045">
    <property type="entry name" value="Zn_M74/Hedgehog-like"/>
</dbReference>
<evidence type="ECO:0000256" key="1">
    <source>
        <dbReference type="SAM" id="SignalP"/>
    </source>
</evidence>
<dbReference type="Pfam" id="PF02557">
    <property type="entry name" value="VanY"/>
    <property type="match status" value="1"/>
</dbReference>
<evidence type="ECO:0000313" key="4">
    <source>
        <dbReference type="Proteomes" id="UP000321578"/>
    </source>
</evidence>
<protein>
    <submittedName>
        <fullName evidence="3">M15 family metallopeptidase</fullName>
    </submittedName>
</protein>
<dbReference type="RefSeq" id="WP_147085680.1">
    <property type="nucleotide sequence ID" value="NZ_VORM01000004.1"/>
</dbReference>
<organism evidence="3 4">
    <name type="scientific">Subsaximicrobium wynnwilliamsii</name>
    <dbReference type="NCBI Taxonomy" id="291179"/>
    <lineage>
        <taxon>Bacteria</taxon>
        <taxon>Pseudomonadati</taxon>
        <taxon>Bacteroidota</taxon>
        <taxon>Flavobacteriia</taxon>
        <taxon>Flavobacteriales</taxon>
        <taxon>Flavobacteriaceae</taxon>
        <taxon>Subsaximicrobium</taxon>
    </lineage>
</organism>
<dbReference type="OrthoDB" id="9792074at2"/>
<dbReference type="CDD" id="cd14847">
    <property type="entry name" value="DD-carboxypeptidase_like"/>
    <property type="match status" value="1"/>
</dbReference>
<reference evidence="3 4" key="1">
    <citation type="submission" date="2019-08" db="EMBL/GenBank/DDBJ databases">
        <title>Genomes of Subsaximicrobium wynnwilliamsii strains.</title>
        <authorList>
            <person name="Bowman J.P."/>
        </authorList>
    </citation>
    <scope>NUCLEOTIDE SEQUENCE [LARGE SCALE GENOMIC DNA]</scope>
    <source>
        <strain evidence="3 4">2-80-2</strain>
    </source>
</reference>
<dbReference type="Gene3D" id="3.30.1380.10">
    <property type="match status" value="1"/>
</dbReference>
<evidence type="ECO:0000313" key="3">
    <source>
        <dbReference type="EMBL" id="TXD90287.1"/>
    </source>
</evidence>
<dbReference type="AlphaFoldDB" id="A0A5C6ZLK0"/>
<comment type="caution">
    <text evidence="3">The sequence shown here is derived from an EMBL/GenBank/DDBJ whole genome shotgun (WGS) entry which is preliminary data.</text>
</comment>
<dbReference type="EMBL" id="VORO01000004">
    <property type="protein sequence ID" value="TXD90287.1"/>
    <property type="molecule type" value="Genomic_DNA"/>
</dbReference>
<dbReference type="Proteomes" id="UP000321578">
    <property type="component" value="Unassembled WGS sequence"/>
</dbReference>
<dbReference type="InterPro" id="IPR003709">
    <property type="entry name" value="VanY-like_core_dom"/>
</dbReference>
<sequence>MDRKKFIQASLLGSLGIALMPQLSFAVNTEISYEELIGKGQPELFGTGYQLRKETNEAFIKMAAEALKSDIKIQVVSSYRSFEHQNRIWERKYKRYQNQGLSPEAGIAKIIEYSTIPGTSRHHWGTDLDIIDAHVRQPSSVLQAQHFEENGCYRKLKLWMETHAKSFGFFLVYTKEPSRKGFKYEPWHYSYRALSQGYLQTYKTFDLKTIISKEQLMGHDYFSEAFINAYLKEHMLDINPDLL</sequence>
<keyword evidence="4" id="KW-1185">Reference proteome</keyword>
<accession>A0A5C6ZLK0</accession>
<dbReference type="SUPFAM" id="SSF55166">
    <property type="entry name" value="Hedgehog/DD-peptidase"/>
    <property type="match status" value="1"/>
</dbReference>
<dbReference type="PANTHER" id="PTHR34385">
    <property type="entry name" value="D-ALANYL-D-ALANINE CARBOXYPEPTIDASE"/>
    <property type="match status" value="1"/>
</dbReference>
<feature type="chain" id="PRO_5023021111" evidence="1">
    <location>
        <begin position="27"/>
        <end position="243"/>
    </location>
</feature>
<proteinExistence type="predicted"/>
<feature type="signal peptide" evidence="1">
    <location>
        <begin position="1"/>
        <end position="26"/>
    </location>
</feature>
<dbReference type="InterPro" id="IPR052179">
    <property type="entry name" value="DD-CPase-like"/>
</dbReference>
<dbReference type="PANTHER" id="PTHR34385:SF1">
    <property type="entry name" value="PEPTIDOGLYCAN L-ALANYL-D-GLUTAMATE ENDOPEPTIDASE CWLK"/>
    <property type="match status" value="1"/>
</dbReference>
<dbReference type="GO" id="GO:0008233">
    <property type="term" value="F:peptidase activity"/>
    <property type="evidence" value="ECO:0007669"/>
    <property type="project" value="InterPro"/>
</dbReference>
<feature type="domain" description="D-alanyl-D-alanine carboxypeptidase-like core" evidence="2">
    <location>
        <begin position="50"/>
        <end position="192"/>
    </location>
</feature>
<dbReference type="GO" id="GO:0006508">
    <property type="term" value="P:proteolysis"/>
    <property type="evidence" value="ECO:0007669"/>
    <property type="project" value="InterPro"/>
</dbReference>
<keyword evidence="1" id="KW-0732">Signal</keyword>